<accession>A0A177NQ64</accession>
<name>A0A177NQ64_9GAMM</name>
<dbReference type="Proteomes" id="UP000078476">
    <property type="component" value="Unassembled WGS sequence"/>
</dbReference>
<comment type="caution">
    <text evidence="2">The sequence shown here is derived from an EMBL/GenBank/DDBJ whole genome shotgun (WGS) entry which is preliminary data.</text>
</comment>
<proteinExistence type="predicted"/>
<protein>
    <submittedName>
        <fullName evidence="2">Uncharacterized protein</fullName>
    </submittedName>
</protein>
<keyword evidence="1" id="KW-1133">Transmembrane helix</keyword>
<sequence>MKTSSDISFNTNGWGLFSARSINLSLVLALAFLVSGCWAPGIKPPISDISKLNTILIVPLESPPLEITPDPIEDRIPAYGNYHNMAIDFPLEQKLYKTSGDVMVAGLVIQSDDAVEVSIQDEPVPLRPAIGSNPIWTPTLGLAQQALTQLTQQNIKSILSRYYCSLPLDDADRNAHLSHWHDATLAWYGQNTATADYQSYAGIDAVLELGLGSYRIFAGQTSLQVLMKLIDPHTGQVIARTRVKAYTTENVGETNLNRDSETFKQRIAQMSSQLLKQGLHEFGWQL</sequence>
<keyword evidence="1" id="KW-0472">Membrane</keyword>
<keyword evidence="3" id="KW-1185">Reference proteome</keyword>
<dbReference type="AlphaFoldDB" id="A0A177NQ64"/>
<dbReference type="STRING" id="980561.A1359_03955"/>
<feature type="transmembrane region" description="Helical" evidence="1">
    <location>
        <begin position="21"/>
        <end position="41"/>
    </location>
</feature>
<reference evidence="2 3" key="1">
    <citation type="submission" date="2016-03" db="EMBL/GenBank/DDBJ databases">
        <authorList>
            <person name="Ploux O."/>
        </authorList>
    </citation>
    <scope>NUCLEOTIDE SEQUENCE [LARGE SCALE GENOMIC DNA]</scope>
    <source>
        <strain evidence="2 3">R-45370</strain>
    </source>
</reference>
<evidence type="ECO:0000313" key="3">
    <source>
        <dbReference type="Proteomes" id="UP000078476"/>
    </source>
</evidence>
<keyword evidence="1" id="KW-0812">Transmembrane</keyword>
<organism evidence="2 3">
    <name type="scientific">Methylomonas lenta</name>
    <dbReference type="NCBI Taxonomy" id="980561"/>
    <lineage>
        <taxon>Bacteria</taxon>
        <taxon>Pseudomonadati</taxon>
        <taxon>Pseudomonadota</taxon>
        <taxon>Gammaproteobacteria</taxon>
        <taxon>Methylococcales</taxon>
        <taxon>Methylococcaceae</taxon>
        <taxon>Methylomonas</taxon>
    </lineage>
</organism>
<evidence type="ECO:0000313" key="2">
    <source>
        <dbReference type="EMBL" id="OAI19453.1"/>
    </source>
</evidence>
<dbReference type="OrthoDB" id="5573537at2"/>
<dbReference type="RefSeq" id="WP_066978645.1">
    <property type="nucleotide sequence ID" value="NZ_LUUI01000066.1"/>
</dbReference>
<gene>
    <name evidence="2" type="ORF">A1359_03955</name>
</gene>
<evidence type="ECO:0000256" key="1">
    <source>
        <dbReference type="SAM" id="Phobius"/>
    </source>
</evidence>
<dbReference type="EMBL" id="LUUI01000066">
    <property type="protein sequence ID" value="OAI19453.1"/>
    <property type="molecule type" value="Genomic_DNA"/>
</dbReference>